<dbReference type="PANTHER" id="PTHR28055">
    <property type="entry name" value="ALTERED INHERITANCE OF MITOCHONDRIA PROTEIN 41, MITOCHONDRIAL"/>
    <property type="match status" value="1"/>
</dbReference>
<dbReference type="InterPro" id="IPR042184">
    <property type="entry name" value="YqeY/Aim41_N"/>
</dbReference>
<sequence length="117" mass="12089">MSGDLRARLSDALRPAMRARDAAAVSALRSALGAVANAEAVPVSDAPSAGALEEARVGVGAADAPRRELTEDDVRRVVHAEVAEREGAAEVLAGHARHDEAARLRAEAAVLRAHLDA</sequence>
<comment type="caution">
    <text evidence="1">The sequence shown here is derived from an EMBL/GenBank/DDBJ whole genome shotgun (WGS) entry which is preliminary data.</text>
</comment>
<protein>
    <submittedName>
        <fullName evidence="1">GatB/YqeY domain-containing protein</fullName>
    </submittedName>
</protein>
<gene>
    <name evidence="1" type="ORF">JQN70_14765</name>
</gene>
<dbReference type="Gene3D" id="1.10.1510.10">
    <property type="entry name" value="Uncharacterised protein YqeY/AIM41 PF09424, N-terminal domain"/>
    <property type="match status" value="1"/>
</dbReference>
<reference evidence="1" key="1">
    <citation type="submission" date="2021-02" db="EMBL/GenBank/DDBJ databases">
        <title>Phycicoccus sp. MQZ13P-5T, whole genome shotgun sequence.</title>
        <authorList>
            <person name="Tuo L."/>
        </authorList>
    </citation>
    <scope>NUCLEOTIDE SEQUENCE</scope>
    <source>
        <strain evidence="1">MQZ13P-5</strain>
    </source>
</reference>
<accession>A0ABS2CP47</accession>
<dbReference type="RefSeq" id="WP_204132121.1">
    <property type="nucleotide sequence ID" value="NZ_JAFDVD010000016.1"/>
</dbReference>
<dbReference type="PANTHER" id="PTHR28055:SF1">
    <property type="entry name" value="ALTERED INHERITANCE OF MITOCHONDRIA PROTEIN 41, MITOCHONDRIAL"/>
    <property type="match status" value="1"/>
</dbReference>
<proteinExistence type="predicted"/>
<dbReference type="EMBL" id="JAFDVD010000016">
    <property type="protein sequence ID" value="MBM6401656.1"/>
    <property type="molecule type" value="Genomic_DNA"/>
</dbReference>
<organism evidence="1 2">
    <name type="scientific">Phycicoccus sonneratiae</name>
    <dbReference type="NCBI Taxonomy" id="2807628"/>
    <lineage>
        <taxon>Bacteria</taxon>
        <taxon>Bacillati</taxon>
        <taxon>Actinomycetota</taxon>
        <taxon>Actinomycetes</taxon>
        <taxon>Micrococcales</taxon>
        <taxon>Intrasporangiaceae</taxon>
        <taxon>Phycicoccus</taxon>
    </lineage>
</organism>
<keyword evidence="2" id="KW-1185">Reference proteome</keyword>
<evidence type="ECO:0000313" key="1">
    <source>
        <dbReference type="EMBL" id="MBM6401656.1"/>
    </source>
</evidence>
<name>A0ABS2CP47_9MICO</name>
<dbReference type="InterPro" id="IPR019004">
    <property type="entry name" value="YqeY/Aim41"/>
</dbReference>
<evidence type="ECO:0000313" key="2">
    <source>
        <dbReference type="Proteomes" id="UP001430172"/>
    </source>
</evidence>
<dbReference type="Proteomes" id="UP001430172">
    <property type="component" value="Unassembled WGS sequence"/>
</dbReference>